<evidence type="ECO:0000313" key="10">
    <source>
        <dbReference type="EMBL" id="CEP78747.1"/>
    </source>
</evidence>
<dbReference type="PRINTS" id="PR00474">
    <property type="entry name" value="GLU5KINASE"/>
</dbReference>
<dbReference type="FunFam" id="3.40.1160.10:FF:000018">
    <property type="entry name" value="Glutamate 5-kinase"/>
    <property type="match status" value="1"/>
</dbReference>
<keyword evidence="1 8" id="KW-0963">Cytoplasm</keyword>
<dbReference type="HOGENOM" id="CLU_025400_2_0_0"/>
<organism evidence="10 11">
    <name type="scientific">Defluviitoga tunisiensis</name>
    <dbReference type="NCBI Taxonomy" id="1006576"/>
    <lineage>
        <taxon>Bacteria</taxon>
        <taxon>Thermotogati</taxon>
        <taxon>Thermotogota</taxon>
        <taxon>Thermotogae</taxon>
        <taxon>Petrotogales</taxon>
        <taxon>Petrotogaceae</taxon>
        <taxon>Defluviitoga</taxon>
    </lineage>
</organism>
<dbReference type="GO" id="GO:0003723">
    <property type="term" value="F:RNA binding"/>
    <property type="evidence" value="ECO:0007669"/>
    <property type="project" value="InterPro"/>
</dbReference>
<feature type="binding site" evidence="8">
    <location>
        <position position="14"/>
    </location>
    <ligand>
        <name>ATP</name>
        <dbReference type="ChEBI" id="CHEBI:30616"/>
    </ligand>
</feature>
<accession>A0A0C7NSD0</accession>
<keyword evidence="3 8" id="KW-0641">Proline biosynthesis</keyword>
<dbReference type="CDD" id="cd04242">
    <property type="entry name" value="AAK_G5K_ProB"/>
    <property type="match status" value="1"/>
</dbReference>
<keyword evidence="6 8" id="KW-0418">Kinase</keyword>
<dbReference type="KEGG" id="dtn:DTL3_1455"/>
<keyword evidence="4 8" id="KW-0808">Transferase</keyword>
<name>A0A0C7NSD0_DEFTU</name>
<dbReference type="Pfam" id="PF00696">
    <property type="entry name" value="AA_kinase"/>
    <property type="match status" value="1"/>
</dbReference>
<dbReference type="EMBL" id="LN824141">
    <property type="protein sequence ID" value="CEP78747.1"/>
    <property type="molecule type" value="Genomic_DNA"/>
</dbReference>
<dbReference type="Gene3D" id="3.40.1160.10">
    <property type="entry name" value="Acetylglutamate kinase-like"/>
    <property type="match status" value="1"/>
</dbReference>
<dbReference type="UniPathway" id="UPA00098">
    <property type="reaction ID" value="UER00359"/>
</dbReference>
<dbReference type="PIRSF" id="PIRSF000729">
    <property type="entry name" value="GK"/>
    <property type="match status" value="1"/>
</dbReference>
<dbReference type="InterPro" id="IPR015947">
    <property type="entry name" value="PUA-like_sf"/>
</dbReference>
<keyword evidence="7 8" id="KW-0067">ATP-binding</keyword>
<gene>
    <name evidence="8 10" type="primary">proB</name>
    <name evidence="10" type="ORF">DTL3_1455</name>
</gene>
<dbReference type="SUPFAM" id="SSF88697">
    <property type="entry name" value="PUA domain-like"/>
    <property type="match status" value="1"/>
</dbReference>
<feature type="binding site" evidence="8">
    <location>
        <position position="53"/>
    </location>
    <ligand>
        <name>substrate</name>
    </ligand>
</feature>
<dbReference type="InterPro" id="IPR002478">
    <property type="entry name" value="PUA"/>
</dbReference>
<dbReference type="SUPFAM" id="SSF53633">
    <property type="entry name" value="Carbamate kinase-like"/>
    <property type="match status" value="1"/>
</dbReference>
<comment type="pathway">
    <text evidence="8">Amino-acid biosynthesis; L-proline biosynthesis; L-glutamate 5-semialdehyde from L-glutamate: step 1/2.</text>
</comment>
<dbReference type="PANTHER" id="PTHR43654:SF1">
    <property type="entry name" value="ISOPENTENYL PHOSPHATE KINASE"/>
    <property type="match status" value="1"/>
</dbReference>
<evidence type="ECO:0000256" key="8">
    <source>
        <dbReference type="HAMAP-Rule" id="MF_00456"/>
    </source>
</evidence>
<dbReference type="AlphaFoldDB" id="A0A0C7NSD0"/>
<dbReference type="GO" id="GO:0005524">
    <property type="term" value="F:ATP binding"/>
    <property type="evidence" value="ECO:0007669"/>
    <property type="project" value="UniProtKB-KW"/>
</dbReference>
<keyword evidence="11" id="KW-1185">Reference proteome</keyword>
<dbReference type="InterPro" id="IPR001048">
    <property type="entry name" value="Asp/Glu/Uridylate_kinase"/>
</dbReference>
<proteinExistence type="inferred from homology"/>
<dbReference type="InterPro" id="IPR011529">
    <property type="entry name" value="Glu_5kinase"/>
</dbReference>
<evidence type="ECO:0000313" key="11">
    <source>
        <dbReference type="Proteomes" id="UP000032809"/>
    </source>
</evidence>
<dbReference type="Proteomes" id="UP000032809">
    <property type="component" value="Chromosome I"/>
</dbReference>
<feature type="binding site" evidence="8">
    <location>
        <position position="140"/>
    </location>
    <ligand>
        <name>substrate</name>
    </ligand>
</feature>
<dbReference type="HAMAP" id="MF_00456">
    <property type="entry name" value="ProB"/>
    <property type="match status" value="1"/>
</dbReference>
<evidence type="ECO:0000256" key="6">
    <source>
        <dbReference type="ARBA" id="ARBA00022777"/>
    </source>
</evidence>
<dbReference type="InterPro" id="IPR036393">
    <property type="entry name" value="AceGlu_kinase-like_sf"/>
</dbReference>
<feature type="binding site" evidence="8">
    <location>
        <position position="152"/>
    </location>
    <ligand>
        <name>substrate</name>
    </ligand>
</feature>
<feature type="binding site" evidence="8">
    <location>
        <begin position="172"/>
        <end position="173"/>
    </location>
    <ligand>
        <name>ATP</name>
        <dbReference type="ChEBI" id="CHEBI:30616"/>
    </ligand>
</feature>
<dbReference type="InterPro" id="IPR005715">
    <property type="entry name" value="Glu_5kinase/COase_Synthase"/>
</dbReference>
<sequence length="375" mass="41176">MIYLNENISEIVIKVGSSSLSNENGIDEDKIRNIVEQVSTLKKVGKDIVIVSSGAIAAGMAELGYKKKPSLLIEKQACAAIGQGLLISTYNKHFNENNLKCAQILITGEDFANRRRYLNAYNTINQLLKFNIIPIINENDTTATLEIKFGDNDVLSAQVASLIEADLLIILSDVSGLLKNLNDPNSIIRVVEEVNLEIENLANGKAGKLGTGGMNSKIKAAKISLSAGIPMVIAPSYEKDVIIRVIDSIESNMFNIGTTFIPKGKKLSKRKRWINFSLKPKGEVIVDEGAQKALLSGKSLLAVGINEVKGVFIAGDLVRILNEKRENIGKGLVNYSSEEIKLIIGKKTEEIHLFNEKFGPEEIIHRDNMVIEKEF</sequence>
<dbReference type="CDD" id="cd21157">
    <property type="entry name" value="PUA_G5K"/>
    <property type="match status" value="1"/>
</dbReference>
<dbReference type="STRING" id="1006576.DTL3_1455"/>
<feature type="binding site" evidence="8">
    <location>
        <begin position="211"/>
        <end position="217"/>
    </location>
    <ligand>
        <name>ATP</name>
        <dbReference type="ChEBI" id="CHEBI:30616"/>
    </ligand>
</feature>
<dbReference type="PANTHER" id="PTHR43654">
    <property type="entry name" value="GLUTAMATE 5-KINASE"/>
    <property type="match status" value="1"/>
</dbReference>
<dbReference type="InterPro" id="IPR041739">
    <property type="entry name" value="G5K_ProB"/>
</dbReference>
<dbReference type="EC" id="2.7.2.11" evidence="8"/>
<evidence type="ECO:0000256" key="2">
    <source>
        <dbReference type="ARBA" id="ARBA00022605"/>
    </source>
</evidence>
<keyword evidence="5 8" id="KW-0547">Nucleotide-binding</keyword>
<keyword evidence="2 8" id="KW-0028">Amino-acid biosynthesis</keyword>
<evidence type="ECO:0000256" key="1">
    <source>
        <dbReference type="ARBA" id="ARBA00022490"/>
    </source>
</evidence>
<dbReference type="GO" id="GO:0055129">
    <property type="term" value="P:L-proline biosynthetic process"/>
    <property type="evidence" value="ECO:0007669"/>
    <property type="project" value="UniProtKB-UniRule"/>
</dbReference>
<reference evidence="11" key="1">
    <citation type="submission" date="2014-11" db="EMBL/GenBank/DDBJ databases">
        <authorList>
            <person name="Wibberg D."/>
        </authorList>
    </citation>
    <scope>NUCLEOTIDE SEQUENCE [LARGE SCALE GENOMIC DNA]</scope>
    <source>
        <strain evidence="11">L3</strain>
    </source>
</reference>
<dbReference type="GO" id="GO:0004349">
    <property type="term" value="F:glutamate 5-kinase activity"/>
    <property type="evidence" value="ECO:0007669"/>
    <property type="project" value="UniProtKB-UniRule"/>
</dbReference>
<dbReference type="SMART" id="SM00359">
    <property type="entry name" value="PUA"/>
    <property type="match status" value="1"/>
</dbReference>
<comment type="subcellular location">
    <subcellularLocation>
        <location evidence="8">Cytoplasm</location>
    </subcellularLocation>
</comment>
<dbReference type="Gene3D" id="2.30.130.10">
    <property type="entry name" value="PUA domain"/>
    <property type="match status" value="1"/>
</dbReference>
<dbReference type="PATRIC" id="fig|1006576.9.peg.1451"/>
<dbReference type="PROSITE" id="PS50890">
    <property type="entry name" value="PUA"/>
    <property type="match status" value="1"/>
</dbReference>
<comment type="catalytic activity">
    <reaction evidence="8">
        <text>L-glutamate + ATP = L-glutamyl 5-phosphate + ADP</text>
        <dbReference type="Rhea" id="RHEA:14877"/>
        <dbReference type="ChEBI" id="CHEBI:29985"/>
        <dbReference type="ChEBI" id="CHEBI:30616"/>
        <dbReference type="ChEBI" id="CHEBI:58274"/>
        <dbReference type="ChEBI" id="CHEBI:456216"/>
        <dbReference type="EC" id="2.7.2.11"/>
    </reaction>
</comment>
<evidence type="ECO:0000256" key="4">
    <source>
        <dbReference type="ARBA" id="ARBA00022679"/>
    </source>
</evidence>
<evidence type="ECO:0000256" key="3">
    <source>
        <dbReference type="ARBA" id="ARBA00022650"/>
    </source>
</evidence>
<evidence type="ECO:0000256" key="7">
    <source>
        <dbReference type="ARBA" id="ARBA00022840"/>
    </source>
</evidence>
<comment type="function">
    <text evidence="8">Catalyzes the transfer of a phosphate group to glutamate to form L-glutamate 5-phosphate.</text>
</comment>
<dbReference type="InterPro" id="IPR036974">
    <property type="entry name" value="PUA_sf"/>
</dbReference>
<dbReference type="Pfam" id="PF01472">
    <property type="entry name" value="PUA"/>
    <property type="match status" value="1"/>
</dbReference>
<comment type="similarity">
    <text evidence="8">Belongs to the glutamate 5-kinase family.</text>
</comment>
<evidence type="ECO:0000259" key="9">
    <source>
        <dbReference type="SMART" id="SM00359"/>
    </source>
</evidence>
<evidence type="ECO:0000256" key="5">
    <source>
        <dbReference type="ARBA" id="ARBA00022741"/>
    </source>
</evidence>
<dbReference type="InterPro" id="IPR001057">
    <property type="entry name" value="Glu/AcGlu_kinase"/>
</dbReference>
<dbReference type="GO" id="GO:0005829">
    <property type="term" value="C:cytosol"/>
    <property type="evidence" value="ECO:0007669"/>
    <property type="project" value="TreeGrafter"/>
</dbReference>
<dbReference type="NCBIfam" id="TIGR01027">
    <property type="entry name" value="proB"/>
    <property type="match status" value="1"/>
</dbReference>
<protein>
    <recommendedName>
        <fullName evidence="8">Glutamate 5-kinase</fullName>
        <ecNumber evidence="8">2.7.2.11</ecNumber>
    </recommendedName>
    <alternativeName>
        <fullName evidence="8">Gamma-glutamyl kinase</fullName>
        <shortName evidence="8">GK</shortName>
    </alternativeName>
</protein>
<feature type="domain" description="PUA" evidence="9">
    <location>
        <begin position="282"/>
        <end position="364"/>
    </location>
</feature>